<reference evidence="2 3" key="1">
    <citation type="journal article" date="2018" name="Elife">
        <title>Discovery and characterization of a prevalent human gut bacterial enzyme sufficient for the inactivation of a family of plant toxins.</title>
        <authorList>
            <person name="Koppel N."/>
            <person name="Bisanz J.E."/>
            <person name="Pandelia M.E."/>
            <person name="Turnbaugh P.J."/>
            <person name="Balskus E.P."/>
        </authorList>
    </citation>
    <scope>NUCLEOTIDE SEQUENCE [LARGE SCALE GENOMIC DNA]</scope>
    <source>
        <strain evidence="3">anaerobia AP69FAA</strain>
    </source>
</reference>
<dbReference type="AlphaFoldDB" id="A0A369LFF9"/>
<accession>A0A369LFF9</accession>
<proteinExistence type="predicted"/>
<feature type="region of interest" description="Disordered" evidence="1">
    <location>
        <begin position="1"/>
        <end position="58"/>
    </location>
</feature>
<feature type="compositionally biased region" description="Basic and acidic residues" evidence="1">
    <location>
        <begin position="31"/>
        <end position="41"/>
    </location>
</feature>
<dbReference type="EMBL" id="PPTP01000001">
    <property type="protein sequence ID" value="RDB57409.1"/>
    <property type="molecule type" value="Genomic_DNA"/>
</dbReference>
<dbReference type="OrthoDB" id="3199542at2"/>
<dbReference type="Proteomes" id="UP000253792">
    <property type="component" value="Unassembled WGS sequence"/>
</dbReference>
<sequence>MFDTDSDVPYDIEPTATEKPKASTADSAAEAAKKTAEAEKREKRRARQKRQAFTEQMQNLTMDDIRRLMESSVDLGGVSDPQAEIERRIERNGMAYLMKGGAVYAVVLSSDDYERLADKKA</sequence>
<organism evidence="2 3">
    <name type="scientific">Senegalimassilia anaerobia</name>
    <dbReference type="NCBI Taxonomy" id="1473216"/>
    <lineage>
        <taxon>Bacteria</taxon>
        <taxon>Bacillati</taxon>
        <taxon>Actinomycetota</taxon>
        <taxon>Coriobacteriia</taxon>
        <taxon>Coriobacteriales</taxon>
        <taxon>Coriobacteriaceae</taxon>
        <taxon>Senegalimassilia</taxon>
    </lineage>
</organism>
<feature type="compositionally biased region" description="Acidic residues" evidence="1">
    <location>
        <begin position="1"/>
        <end position="10"/>
    </location>
</feature>
<dbReference type="RefSeq" id="WP_015539417.1">
    <property type="nucleotide sequence ID" value="NZ_PPTP01000001.1"/>
</dbReference>
<protein>
    <submittedName>
        <fullName evidence="2">Uncharacterized protein</fullName>
    </submittedName>
</protein>
<keyword evidence="3" id="KW-1185">Reference proteome</keyword>
<evidence type="ECO:0000256" key="1">
    <source>
        <dbReference type="SAM" id="MobiDB-lite"/>
    </source>
</evidence>
<evidence type="ECO:0000313" key="2">
    <source>
        <dbReference type="EMBL" id="RDB57409.1"/>
    </source>
</evidence>
<comment type="caution">
    <text evidence="2">The sequence shown here is derived from an EMBL/GenBank/DDBJ whole genome shotgun (WGS) entry which is preliminary data.</text>
</comment>
<name>A0A369LFF9_9ACTN</name>
<gene>
    <name evidence="2" type="ORF">C1880_00865</name>
</gene>
<evidence type="ECO:0000313" key="3">
    <source>
        <dbReference type="Proteomes" id="UP000253792"/>
    </source>
</evidence>